<dbReference type="OrthoDB" id="7288680at2759"/>
<keyword evidence="2" id="KW-1185">Reference proteome</keyword>
<gene>
    <name evidence="1" type="ORF">AVEN_64052_1</name>
</gene>
<dbReference type="Proteomes" id="UP000499080">
    <property type="component" value="Unassembled WGS sequence"/>
</dbReference>
<sequence>MYIDTICTSSVSMYTDIHTPSISCITHKDLLLPSLDDAILPVSASNFFHTDAQLIPKPTELSIEQQAKLDAVIGTFADVFYSNDDNIFKNGLNKEFVSLHILLIRLLPSLWSCPSMKEPQKSSCRFLTDDK</sequence>
<comment type="caution">
    <text evidence="1">The sequence shown here is derived from an EMBL/GenBank/DDBJ whole genome shotgun (WGS) entry which is preliminary data.</text>
</comment>
<organism evidence="1 2">
    <name type="scientific">Araneus ventricosus</name>
    <name type="common">Orbweaver spider</name>
    <name type="synonym">Epeira ventricosa</name>
    <dbReference type="NCBI Taxonomy" id="182803"/>
    <lineage>
        <taxon>Eukaryota</taxon>
        <taxon>Metazoa</taxon>
        <taxon>Ecdysozoa</taxon>
        <taxon>Arthropoda</taxon>
        <taxon>Chelicerata</taxon>
        <taxon>Arachnida</taxon>
        <taxon>Araneae</taxon>
        <taxon>Araneomorphae</taxon>
        <taxon>Entelegynae</taxon>
        <taxon>Araneoidea</taxon>
        <taxon>Araneidae</taxon>
        <taxon>Araneus</taxon>
    </lineage>
</organism>
<accession>A0A4Y2IX29</accession>
<name>A0A4Y2IX29_ARAVE</name>
<evidence type="ECO:0000313" key="1">
    <source>
        <dbReference type="EMBL" id="GBM81426.1"/>
    </source>
</evidence>
<reference evidence="1 2" key="1">
    <citation type="journal article" date="2019" name="Sci. Rep.">
        <title>Orb-weaving spider Araneus ventricosus genome elucidates the spidroin gene catalogue.</title>
        <authorList>
            <person name="Kono N."/>
            <person name="Nakamura H."/>
            <person name="Ohtoshi R."/>
            <person name="Moran D.A.P."/>
            <person name="Shinohara A."/>
            <person name="Yoshida Y."/>
            <person name="Fujiwara M."/>
            <person name="Mori M."/>
            <person name="Tomita M."/>
            <person name="Arakawa K."/>
        </authorList>
    </citation>
    <scope>NUCLEOTIDE SEQUENCE [LARGE SCALE GENOMIC DNA]</scope>
</reference>
<dbReference type="AlphaFoldDB" id="A0A4Y2IX29"/>
<dbReference type="EMBL" id="BGPR01002946">
    <property type="protein sequence ID" value="GBM81426.1"/>
    <property type="molecule type" value="Genomic_DNA"/>
</dbReference>
<evidence type="ECO:0000313" key="2">
    <source>
        <dbReference type="Proteomes" id="UP000499080"/>
    </source>
</evidence>
<protein>
    <submittedName>
        <fullName evidence="1">Uncharacterized protein</fullName>
    </submittedName>
</protein>
<proteinExistence type="predicted"/>